<dbReference type="InterPro" id="IPR056866">
    <property type="entry name" value="Znf_WRKY19"/>
</dbReference>
<sequence length="216" mass="23388">MSTFPTLAMPTAIICSFNGCTNEALFHDKCGFHRSRSKCCMPHCNNMVYARNLCVRHGGKRACQAPGCSSSVRGGAFCSKHGGHISKRFCVVQGCGKQAHARQKCVRHGGGRYCRAPGCSQHIRVAGYCKQHCQTFVQEPRVGCKTPPDNGADNPATLPLNRSASPEDNNLSAFTEDDNAIWESLLEDLALPSMLTLNSPTSTEGDGVLDDEVLRI</sequence>
<evidence type="ECO:0000256" key="1">
    <source>
        <dbReference type="SAM" id="MobiDB-lite"/>
    </source>
</evidence>
<gene>
    <name evidence="4" type="primary">Aste57867_19037</name>
    <name evidence="3" type="ORF">As57867_018973</name>
    <name evidence="4" type="ORF">ASTE57867_19037</name>
</gene>
<organism evidence="4 5">
    <name type="scientific">Aphanomyces stellatus</name>
    <dbReference type="NCBI Taxonomy" id="120398"/>
    <lineage>
        <taxon>Eukaryota</taxon>
        <taxon>Sar</taxon>
        <taxon>Stramenopiles</taxon>
        <taxon>Oomycota</taxon>
        <taxon>Saprolegniomycetes</taxon>
        <taxon>Saprolegniales</taxon>
        <taxon>Verrucalvaceae</taxon>
        <taxon>Aphanomyces</taxon>
    </lineage>
</organism>
<evidence type="ECO:0000313" key="3">
    <source>
        <dbReference type="EMBL" id="KAF0689534.1"/>
    </source>
</evidence>
<dbReference type="AlphaFoldDB" id="A0A485LBK7"/>
<dbReference type="OrthoDB" id="69459at2759"/>
<proteinExistence type="predicted"/>
<dbReference type="EMBL" id="CAADRA010006460">
    <property type="protein sequence ID" value="VFT95762.1"/>
    <property type="molecule type" value="Genomic_DNA"/>
</dbReference>
<dbReference type="PANTHER" id="PTHR31827:SF1">
    <property type="entry name" value="EMB|CAB89363.1"/>
    <property type="match status" value="1"/>
</dbReference>
<dbReference type="Proteomes" id="UP000332933">
    <property type="component" value="Unassembled WGS sequence"/>
</dbReference>
<feature type="compositionally biased region" description="Polar residues" evidence="1">
    <location>
        <begin position="160"/>
        <end position="172"/>
    </location>
</feature>
<dbReference type="Pfam" id="PF24906">
    <property type="entry name" value="Zf_WRKY19"/>
    <property type="match status" value="1"/>
</dbReference>
<dbReference type="EMBL" id="VJMH01006439">
    <property type="protein sequence ID" value="KAF0689534.1"/>
    <property type="molecule type" value="Genomic_DNA"/>
</dbReference>
<keyword evidence="5" id="KW-1185">Reference proteome</keyword>
<accession>A0A485LBK7</accession>
<evidence type="ECO:0000313" key="4">
    <source>
        <dbReference type="EMBL" id="VFT95762.1"/>
    </source>
</evidence>
<name>A0A485LBK7_9STRA</name>
<evidence type="ECO:0000259" key="2">
    <source>
        <dbReference type="Pfam" id="PF24906"/>
    </source>
</evidence>
<reference evidence="3" key="2">
    <citation type="submission" date="2019-06" db="EMBL/GenBank/DDBJ databases">
        <title>Genomics analysis of Aphanomyces spp. identifies a new class of oomycete effector associated with host adaptation.</title>
        <authorList>
            <person name="Gaulin E."/>
        </authorList>
    </citation>
    <scope>NUCLEOTIDE SEQUENCE</scope>
    <source>
        <strain evidence="3">CBS 578.67</strain>
    </source>
</reference>
<dbReference type="PANTHER" id="PTHR31827">
    <property type="entry name" value="EMB|CAB89363.1"/>
    <property type="match status" value="1"/>
</dbReference>
<feature type="domain" description="WRKY19-like zinc finger" evidence="2">
    <location>
        <begin position="59"/>
        <end position="83"/>
    </location>
</feature>
<protein>
    <submittedName>
        <fullName evidence="4">Aste57867_19037 protein</fullName>
    </submittedName>
</protein>
<reference evidence="4 5" key="1">
    <citation type="submission" date="2019-03" db="EMBL/GenBank/DDBJ databases">
        <authorList>
            <person name="Gaulin E."/>
            <person name="Dumas B."/>
        </authorList>
    </citation>
    <scope>NUCLEOTIDE SEQUENCE [LARGE SCALE GENOMIC DNA]</scope>
    <source>
        <strain evidence="4">CBS 568.67</strain>
    </source>
</reference>
<feature type="region of interest" description="Disordered" evidence="1">
    <location>
        <begin position="144"/>
        <end position="172"/>
    </location>
</feature>
<evidence type="ECO:0000313" key="5">
    <source>
        <dbReference type="Proteomes" id="UP000332933"/>
    </source>
</evidence>